<evidence type="ECO:0000259" key="6">
    <source>
        <dbReference type="Pfam" id="PF14748"/>
    </source>
</evidence>
<evidence type="ECO:0000259" key="5">
    <source>
        <dbReference type="Pfam" id="PF03807"/>
    </source>
</evidence>
<keyword evidence="2" id="KW-0641">Proline biosynthesis</keyword>
<dbReference type="NCBIfam" id="TIGR00112">
    <property type="entry name" value="proC"/>
    <property type="match status" value="1"/>
</dbReference>
<dbReference type="SUPFAM" id="SSF51735">
    <property type="entry name" value="NAD(P)-binding Rossmann-fold domains"/>
    <property type="match status" value="1"/>
</dbReference>
<dbReference type="PANTHER" id="PTHR11645:SF49">
    <property type="entry name" value="PYRROLINE-5-CARBOXYLATE REDUCTASE 1"/>
    <property type="match status" value="1"/>
</dbReference>
<comment type="catalytic activity">
    <reaction evidence="2">
        <text>L-proline + NADP(+) = (S)-1-pyrroline-5-carboxylate + NADPH + 2 H(+)</text>
        <dbReference type="Rhea" id="RHEA:14109"/>
        <dbReference type="ChEBI" id="CHEBI:15378"/>
        <dbReference type="ChEBI" id="CHEBI:17388"/>
        <dbReference type="ChEBI" id="CHEBI:57783"/>
        <dbReference type="ChEBI" id="CHEBI:58349"/>
        <dbReference type="ChEBI" id="CHEBI:60039"/>
        <dbReference type="EC" id="1.5.1.2"/>
    </reaction>
</comment>
<dbReference type="PANTHER" id="PTHR11645">
    <property type="entry name" value="PYRROLINE-5-CARBOXYLATE REDUCTASE"/>
    <property type="match status" value="1"/>
</dbReference>
<organism evidence="7 8">
    <name type="scientific">Shouchella lehensis G1</name>
    <dbReference type="NCBI Taxonomy" id="1246626"/>
    <lineage>
        <taxon>Bacteria</taxon>
        <taxon>Bacillati</taxon>
        <taxon>Bacillota</taxon>
        <taxon>Bacilli</taxon>
        <taxon>Bacillales</taxon>
        <taxon>Bacillaceae</taxon>
        <taxon>Shouchella</taxon>
    </lineage>
</organism>
<evidence type="ECO:0000313" key="8">
    <source>
        <dbReference type="Proteomes" id="UP000027142"/>
    </source>
</evidence>
<gene>
    <name evidence="2" type="primary">proC</name>
    <name evidence="7" type="ORF">BleG1_1140</name>
</gene>
<evidence type="ECO:0000313" key="7">
    <source>
        <dbReference type="EMBL" id="AIC93743.1"/>
    </source>
</evidence>
<name>A0A060LZK1_9BACI</name>
<dbReference type="AlphaFoldDB" id="A0A060LZK1"/>
<comment type="catalytic activity">
    <reaction evidence="2">
        <text>L-proline + NAD(+) = (S)-1-pyrroline-5-carboxylate + NADH + 2 H(+)</text>
        <dbReference type="Rhea" id="RHEA:14105"/>
        <dbReference type="ChEBI" id="CHEBI:15378"/>
        <dbReference type="ChEBI" id="CHEBI:17388"/>
        <dbReference type="ChEBI" id="CHEBI:57540"/>
        <dbReference type="ChEBI" id="CHEBI:57945"/>
        <dbReference type="ChEBI" id="CHEBI:60039"/>
        <dbReference type="EC" id="1.5.1.2"/>
    </reaction>
</comment>
<dbReference type="Gene3D" id="1.10.3730.10">
    <property type="entry name" value="ProC C-terminal domain-like"/>
    <property type="match status" value="1"/>
</dbReference>
<keyword evidence="2 4" id="KW-0521">NADP</keyword>
<dbReference type="Pfam" id="PF03807">
    <property type="entry name" value="F420_oxidored"/>
    <property type="match status" value="1"/>
</dbReference>
<keyword evidence="2" id="KW-0963">Cytoplasm</keyword>
<dbReference type="GO" id="GO:0004735">
    <property type="term" value="F:pyrroline-5-carboxylate reductase activity"/>
    <property type="evidence" value="ECO:0007669"/>
    <property type="project" value="UniProtKB-UniRule"/>
</dbReference>
<comment type="function">
    <text evidence="2">Catalyzes the reduction of 1-pyrroline-5-carboxylate (PCA) to L-proline.</text>
</comment>
<keyword evidence="2" id="KW-0028">Amino-acid biosynthesis</keyword>
<dbReference type="HOGENOM" id="CLU_042344_0_1_9"/>
<dbReference type="Pfam" id="PF14748">
    <property type="entry name" value="P5CR_dimer"/>
    <property type="match status" value="1"/>
</dbReference>
<dbReference type="InterPro" id="IPR000304">
    <property type="entry name" value="Pyrroline-COOH_reductase"/>
</dbReference>
<evidence type="ECO:0000256" key="4">
    <source>
        <dbReference type="PIRSR" id="PIRSR000193-1"/>
    </source>
</evidence>
<dbReference type="KEGG" id="ble:BleG1_1140"/>
<comment type="pathway">
    <text evidence="2">Amino-acid biosynthesis; L-proline biosynthesis; L-proline from L-glutamate 5-semialdehyde: step 1/1.</text>
</comment>
<comment type="similarity">
    <text evidence="1 2">Belongs to the pyrroline-5-carboxylate reductase family.</text>
</comment>
<dbReference type="STRING" id="1246626.BleG1_1140"/>
<accession>A0A060LZK1</accession>
<dbReference type="EC" id="1.5.1.2" evidence="2 3"/>
<dbReference type="Gene3D" id="3.40.50.720">
    <property type="entry name" value="NAD(P)-binding Rossmann-like Domain"/>
    <property type="match status" value="1"/>
</dbReference>
<feature type="binding site" evidence="4">
    <location>
        <begin position="7"/>
        <end position="12"/>
    </location>
    <ligand>
        <name>NADP(+)</name>
        <dbReference type="ChEBI" id="CHEBI:58349"/>
    </ligand>
</feature>
<dbReference type="EMBL" id="CP003923">
    <property type="protein sequence ID" value="AIC93743.1"/>
    <property type="molecule type" value="Genomic_DNA"/>
</dbReference>
<dbReference type="InterPro" id="IPR029036">
    <property type="entry name" value="P5CR_dimer"/>
</dbReference>
<comment type="subcellular location">
    <subcellularLocation>
        <location evidence="2">Cytoplasm</location>
    </subcellularLocation>
</comment>
<proteinExistence type="inferred from homology"/>
<dbReference type="HAMAP" id="MF_01925">
    <property type="entry name" value="P5C_reductase"/>
    <property type="match status" value="1"/>
</dbReference>
<dbReference type="RefSeq" id="WP_038478213.1">
    <property type="nucleotide sequence ID" value="NZ_CP003923.1"/>
</dbReference>
<feature type="binding site" evidence="4">
    <location>
        <begin position="70"/>
        <end position="73"/>
    </location>
    <ligand>
        <name>NADP(+)</name>
        <dbReference type="ChEBI" id="CHEBI:58349"/>
    </ligand>
</feature>
<dbReference type="eggNOG" id="COG0345">
    <property type="taxonomic scope" value="Bacteria"/>
</dbReference>
<dbReference type="GO" id="GO:0005737">
    <property type="term" value="C:cytoplasm"/>
    <property type="evidence" value="ECO:0007669"/>
    <property type="project" value="UniProtKB-SubCell"/>
</dbReference>
<evidence type="ECO:0000256" key="2">
    <source>
        <dbReference type="HAMAP-Rule" id="MF_01925"/>
    </source>
</evidence>
<dbReference type="PATRIC" id="fig|1246626.3.peg.1144"/>
<sequence>MPSLLFIGAGRMAEAVFKGVLAKPNPAFSPVYVSNHTNKAHLDKLTDVYPIEAISDWSEKATEADVILIAAPPSAHPSILETLSPLVTNQLVLTVAAGIGPSDLEAQLPAGVATAWIMPNTAAQAGASISLYTYGSHVTDTQKSYVESLVASIGTGAQLSESLIHELTAVTGSAPAFVYEFVIQLESIAQSFGIDQSQARNLVVQMLAGSADMLKAGFTPTELRDQVTTPGGATEAGLKSLHADDFSGSIARGIQAVTNHAKAKSN</sequence>
<feature type="domain" description="Pyrroline-5-carboxylate reductase dimerisation" evidence="6">
    <location>
        <begin position="161"/>
        <end position="262"/>
    </location>
</feature>
<keyword evidence="8" id="KW-1185">Reference proteome</keyword>
<evidence type="ECO:0000256" key="3">
    <source>
        <dbReference type="NCBIfam" id="TIGR00112"/>
    </source>
</evidence>
<dbReference type="UniPathway" id="UPA00098">
    <property type="reaction ID" value="UER00361"/>
</dbReference>
<protein>
    <recommendedName>
        <fullName evidence="2 3">Pyrroline-5-carboxylate reductase</fullName>
        <shortName evidence="2">P5C reductase</shortName>
        <shortName evidence="2">P5CR</shortName>
        <ecNumber evidence="2 3">1.5.1.2</ecNumber>
    </recommendedName>
    <alternativeName>
        <fullName evidence="2">PCA reductase</fullName>
    </alternativeName>
</protein>
<dbReference type="SUPFAM" id="SSF48179">
    <property type="entry name" value="6-phosphogluconate dehydrogenase C-terminal domain-like"/>
    <property type="match status" value="1"/>
</dbReference>
<dbReference type="InterPro" id="IPR036291">
    <property type="entry name" value="NAD(P)-bd_dom_sf"/>
</dbReference>
<dbReference type="InterPro" id="IPR008927">
    <property type="entry name" value="6-PGluconate_DH-like_C_sf"/>
</dbReference>
<evidence type="ECO:0000256" key="1">
    <source>
        <dbReference type="ARBA" id="ARBA00005525"/>
    </source>
</evidence>
<dbReference type="OrthoDB" id="9805754at2"/>
<dbReference type="PIRSF" id="PIRSF000193">
    <property type="entry name" value="Pyrrol-5-carb_rd"/>
    <property type="match status" value="1"/>
</dbReference>
<reference evidence="7 8" key="1">
    <citation type="journal article" date="2014" name="Gene">
        <title>A comparative genomic analysis of the alkalitolerant soil bacterium Bacillus lehensis G1.</title>
        <authorList>
            <person name="Noor Y.M."/>
            <person name="Samsulrizal N.H."/>
            <person name="Jema'on N.A."/>
            <person name="Low K.O."/>
            <person name="Ramli A.N."/>
            <person name="Alias N.I."/>
            <person name="Damis S.I."/>
            <person name="Fuzi S.F."/>
            <person name="Isa M.N."/>
            <person name="Murad A.M."/>
            <person name="Raih M.F."/>
            <person name="Bakar F.D."/>
            <person name="Najimudin N."/>
            <person name="Mahadi N.M."/>
            <person name="Illias R.M."/>
        </authorList>
    </citation>
    <scope>NUCLEOTIDE SEQUENCE [LARGE SCALE GENOMIC DNA]</scope>
    <source>
        <strain evidence="7 8">G1</strain>
    </source>
</reference>
<dbReference type="GO" id="GO:0055129">
    <property type="term" value="P:L-proline biosynthetic process"/>
    <property type="evidence" value="ECO:0007669"/>
    <property type="project" value="UniProtKB-UniRule"/>
</dbReference>
<dbReference type="Proteomes" id="UP000027142">
    <property type="component" value="Chromosome"/>
</dbReference>
<keyword evidence="2" id="KW-0560">Oxidoreductase</keyword>
<dbReference type="InterPro" id="IPR028939">
    <property type="entry name" value="P5C_Rdtase_cat_N"/>
</dbReference>
<feature type="domain" description="Pyrroline-5-carboxylate reductase catalytic N-terminal" evidence="5">
    <location>
        <begin position="6"/>
        <end position="98"/>
    </location>
</feature>